<dbReference type="InterPro" id="IPR023696">
    <property type="entry name" value="Ureohydrolase_dom_sf"/>
</dbReference>
<dbReference type="Proteomes" id="UP000070544">
    <property type="component" value="Unassembled WGS sequence"/>
</dbReference>
<evidence type="ECO:0000313" key="2">
    <source>
        <dbReference type="EMBL" id="KXS20752.1"/>
    </source>
</evidence>
<dbReference type="Gene3D" id="3.40.800.20">
    <property type="entry name" value="Histone deacetylase domain"/>
    <property type="match status" value="1"/>
</dbReference>
<dbReference type="PANTHER" id="PTHR10625:SF10">
    <property type="entry name" value="HISTONE DEACETYLASE HDAC1"/>
    <property type="match status" value="1"/>
</dbReference>
<dbReference type="PRINTS" id="PR01270">
    <property type="entry name" value="HDASUPER"/>
</dbReference>
<dbReference type="InterPro" id="IPR037138">
    <property type="entry name" value="His_deacetylse_dom_sf"/>
</dbReference>
<name>A0A139AVI5_GONPJ</name>
<feature type="domain" description="Histone deacetylase" evidence="1">
    <location>
        <begin position="2"/>
        <end position="273"/>
    </location>
</feature>
<dbReference type="SUPFAM" id="SSF52768">
    <property type="entry name" value="Arginase/deacetylase"/>
    <property type="match status" value="1"/>
</dbReference>
<dbReference type="STRING" id="1344416.A0A139AVI5"/>
<accession>A0A139AVI5</accession>
<dbReference type="OMA" id="HNVARAN"/>
<dbReference type="AlphaFoldDB" id="A0A139AVI5"/>
<keyword evidence="3" id="KW-1185">Reference proteome</keyword>
<reference evidence="2 3" key="1">
    <citation type="journal article" date="2015" name="Genome Biol. Evol.">
        <title>Phylogenomic analyses indicate that early fungi evolved digesting cell walls of algal ancestors of land plants.</title>
        <authorList>
            <person name="Chang Y."/>
            <person name="Wang S."/>
            <person name="Sekimoto S."/>
            <person name="Aerts A.L."/>
            <person name="Choi C."/>
            <person name="Clum A."/>
            <person name="LaButti K.M."/>
            <person name="Lindquist E.A."/>
            <person name="Yee Ngan C."/>
            <person name="Ohm R.A."/>
            <person name="Salamov A.A."/>
            <person name="Grigoriev I.V."/>
            <person name="Spatafora J.W."/>
            <person name="Berbee M.L."/>
        </authorList>
    </citation>
    <scope>NUCLEOTIDE SEQUENCE [LARGE SCALE GENOMIC DNA]</scope>
    <source>
        <strain evidence="2 3">JEL478</strain>
    </source>
</reference>
<gene>
    <name evidence="2" type="ORF">M427DRAFT_498812</name>
</gene>
<organism evidence="2 3">
    <name type="scientific">Gonapodya prolifera (strain JEL478)</name>
    <name type="common">Monoblepharis prolifera</name>
    <dbReference type="NCBI Taxonomy" id="1344416"/>
    <lineage>
        <taxon>Eukaryota</taxon>
        <taxon>Fungi</taxon>
        <taxon>Fungi incertae sedis</taxon>
        <taxon>Chytridiomycota</taxon>
        <taxon>Chytridiomycota incertae sedis</taxon>
        <taxon>Monoblepharidomycetes</taxon>
        <taxon>Monoblepharidales</taxon>
        <taxon>Gonapodyaceae</taxon>
        <taxon>Gonapodya</taxon>
    </lineage>
</organism>
<dbReference type="Pfam" id="PF00850">
    <property type="entry name" value="Hist_deacetyl"/>
    <property type="match status" value="1"/>
</dbReference>
<dbReference type="GO" id="GO:0040029">
    <property type="term" value="P:epigenetic regulation of gene expression"/>
    <property type="evidence" value="ECO:0007669"/>
    <property type="project" value="TreeGrafter"/>
</dbReference>
<dbReference type="OrthoDB" id="73273at2759"/>
<evidence type="ECO:0000313" key="3">
    <source>
        <dbReference type="Proteomes" id="UP000070544"/>
    </source>
</evidence>
<protein>
    <submittedName>
        <fullName evidence="2">Arginase/deacetylase</fullName>
    </submittedName>
</protein>
<dbReference type="EMBL" id="KQ965734">
    <property type="protein sequence ID" value="KXS20752.1"/>
    <property type="molecule type" value="Genomic_DNA"/>
</dbReference>
<feature type="non-terminal residue" evidence="2">
    <location>
        <position position="1"/>
    </location>
</feature>
<dbReference type="InterPro" id="IPR000286">
    <property type="entry name" value="HDACs"/>
</dbReference>
<dbReference type="GO" id="GO:0004407">
    <property type="term" value="F:histone deacetylase activity"/>
    <property type="evidence" value="ECO:0007669"/>
    <property type="project" value="TreeGrafter"/>
</dbReference>
<dbReference type="InterPro" id="IPR023801">
    <property type="entry name" value="His_deacetylse_dom"/>
</dbReference>
<dbReference type="PANTHER" id="PTHR10625">
    <property type="entry name" value="HISTONE DEACETYLASE HDAC1-RELATED"/>
    <property type="match status" value="1"/>
</dbReference>
<sequence length="362" mass="39885">DDLKAFHSSDYIDFLLSWDQTAPGGKTFGNLKRSAAMRIREEDLEAGCEEYRLQYDSPPFPGLTTYCRYVAGGSLSAAAELIEDRADVAIWWDGGRHHAGRDHAAGFCYVNDVVLAVQKLRERFVRVLVVDIDIHHGDAVQSAFLYSPSVLTLSIHLNHPGFYPTSGSTSLSSRHALNFPLKPGAKSPTILNVWDRVVNFARTKFDPQAVVLVMGTDGMAGDGLLTKGQLDKSVERGEEGGIELDVRNDQSKRLPVLMLGGGGYTHHNVARANAVGTISAIVETAPEPTETLEALLAVNMDVPDHEFWELYGDNGWKLSVDDGHGTDENTKAENAPGISDDRSYLEKMWSKWEQEVKNVSQR</sequence>
<proteinExistence type="predicted"/>
<evidence type="ECO:0000259" key="1">
    <source>
        <dbReference type="Pfam" id="PF00850"/>
    </source>
</evidence>